<reference evidence="10" key="1">
    <citation type="submission" date="2020-09" db="EMBL/GenBank/DDBJ databases">
        <title>New species isolated from human feces.</title>
        <authorList>
            <person name="Kitahara M."/>
            <person name="Shigeno Y."/>
            <person name="Shime M."/>
            <person name="Matsumoto Y."/>
            <person name="Nakamura S."/>
            <person name="Motooka D."/>
            <person name="Fukuoka S."/>
            <person name="Nishikawa H."/>
            <person name="Benno Y."/>
        </authorList>
    </citation>
    <scope>NUCLEOTIDE SEQUENCE</scope>
    <source>
        <strain evidence="10">MM35</strain>
    </source>
</reference>
<feature type="transmembrane region" description="Helical" evidence="7">
    <location>
        <begin position="24"/>
        <end position="47"/>
    </location>
</feature>
<dbReference type="Pfam" id="PF01545">
    <property type="entry name" value="Cation_efflux"/>
    <property type="match status" value="1"/>
</dbReference>
<evidence type="ECO:0000313" key="10">
    <source>
        <dbReference type="EMBL" id="BCK78557.1"/>
    </source>
</evidence>
<evidence type="ECO:0000256" key="2">
    <source>
        <dbReference type="ARBA" id="ARBA00008114"/>
    </source>
</evidence>
<dbReference type="Proteomes" id="UP000681343">
    <property type="component" value="Chromosome"/>
</dbReference>
<dbReference type="KEGG" id="vfa:MM35RIKEN_07490"/>
<dbReference type="GO" id="GO:0016020">
    <property type="term" value="C:membrane"/>
    <property type="evidence" value="ECO:0007669"/>
    <property type="project" value="UniProtKB-SubCell"/>
</dbReference>
<keyword evidence="4 7" id="KW-0812">Transmembrane</keyword>
<dbReference type="PANTHER" id="PTHR43840:SF15">
    <property type="entry name" value="MITOCHONDRIAL METAL TRANSPORTER 1-RELATED"/>
    <property type="match status" value="1"/>
</dbReference>
<dbReference type="InterPro" id="IPR050291">
    <property type="entry name" value="CDF_Transporter"/>
</dbReference>
<dbReference type="InterPro" id="IPR027469">
    <property type="entry name" value="Cation_efflux_TMD_sf"/>
</dbReference>
<proteinExistence type="inferred from homology"/>
<evidence type="ECO:0000256" key="5">
    <source>
        <dbReference type="ARBA" id="ARBA00022989"/>
    </source>
</evidence>
<protein>
    <submittedName>
        <fullName evidence="10">Cation diffusion facilitator transporter</fullName>
    </submittedName>
</protein>
<dbReference type="Gene3D" id="1.20.1510.10">
    <property type="entry name" value="Cation efflux protein transmembrane domain"/>
    <property type="match status" value="1"/>
</dbReference>
<feature type="domain" description="Cation efflux protein transmembrane" evidence="8">
    <location>
        <begin position="32"/>
        <end position="223"/>
    </location>
</feature>
<evidence type="ECO:0000256" key="4">
    <source>
        <dbReference type="ARBA" id="ARBA00022692"/>
    </source>
</evidence>
<dbReference type="InterPro" id="IPR058533">
    <property type="entry name" value="Cation_efflux_TM"/>
</dbReference>
<feature type="transmembrane region" description="Helical" evidence="7">
    <location>
        <begin position="95"/>
        <end position="112"/>
    </location>
</feature>
<keyword evidence="6 7" id="KW-0472">Membrane</keyword>
<evidence type="ECO:0000256" key="6">
    <source>
        <dbReference type="ARBA" id="ARBA00023136"/>
    </source>
</evidence>
<evidence type="ECO:0000259" key="8">
    <source>
        <dbReference type="Pfam" id="PF01545"/>
    </source>
</evidence>
<accession>A0A810PWT1</accession>
<dbReference type="AlphaFoldDB" id="A0A810PWT1"/>
<dbReference type="NCBIfam" id="TIGR01297">
    <property type="entry name" value="CDF"/>
    <property type="match status" value="1"/>
</dbReference>
<evidence type="ECO:0000256" key="1">
    <source>
        <dbReference type="ARBA" id="ARBA00004141"/>
    </source>
</evidence>
<sequence>MIEFLARVFIRGRESLSPSALRQAYGQLCGAVGIGLNLLLFAVKFFAGSVSGSIAITADAFNNLSDAGSSLVTLLGFRLAGRKPDPEHPFGHGRMEYISGLVVSGLILLMGVELGKSSLEKILHPEEVTSSVLVLAILAISIGVKLYMFYYNRAVGKKIHSTAMGATAMDSLSDAVSTAAVLVATLVGQFTGLMIDGWVGLLVALFILYSAYKSAQDTLSPLLGQTPDPEFVKHIQEIVLSYPEVQNVHDLIVHDYGPGRVIISLHAEVSASGNLLELHDVIDNIEHRLQKELGCVAVIHMDPIVTDDPETQRLRMAVAEKVKTIDPQLTIHDFRIVPGPTHTNLIFDTVVPYGVKLDRVQVQKRIGELVRELGEQYFAVVQIDNSYVL</sequence>
<name>A0A810PWT1_9FIRM</name>
<dbReference type="SUPFAM" id="SSF160240">
    <property type="entry name" value="Cation efflux protein cytoplasmic domain-like"/>
    <property type="match status" value="1"/>
</dbReference>
<dbReference type="InterPro" id="IPR002524">
    <property type="entry name" value="Cation_efflux"/>
</dbReference>
<comment type="subcellular location">
    <subcellularLocation>
        <location evidence="1">Membrane</location>
        <topology evidence="1">Multi-pass membrane protein</topology>
    </subcellularLocation>
</comment>
<dbReference type="RefSeq" id="WP_212819447.1">
    <property type="nucleotide sequence ID" value="NZ_AP023415.1"/>
</dbReference>
<organism evidence="10 11">
    <name type="scientific">Vescimonas fastidiosa</name>
    <dbReference type="NCBI Taxonomy" id="2714353"/>
    <lineage>
        <taxon>Bacteria</taxon>
        <taxon>Bacillati</taxon>
        <taxon>Bacillota</taxon>
        <taxon>Clostridia</taxon>
        <taxon>Eubacteriales</taxon>
        <taxon>Oscillospiraceae</taxon>
        <taxon>Vescimonas</taxon>
    </lineage>
</organism>
<dbReference type="SUPFAM" id="SSF161111">
    <property type="entry name" value="Cation efflux protein transmembrane domain-like"/>
    <property type="match status" value="1"/>
</dbReference>
<dbReference type="InterPro" id="IPR036837">
    <property type="entry name" value="Cation_efflux_CTD_sf"/>
</dbReference>
<dbReference type="EMBL" id="AP023415">
    <property type="protein sequence ID" value="BCK78557.1"/>
    <property type="molecule type" value="Genomic_DNA"/>
</dbReference>
<feature type="transmembrane region" description="Helical" evidence="7">
    <location>
        <begin position="132"/>
        <end position="151"/>
    </location>
</feature>
<keyword evidence="5 7" id="KW-1133">Transmembrane helix</keyword>
<feature type="transmembrane region" description="Helical" evidence="7">
    <location>
        <begin position="193"/>
        <end position="212"/>
    </location>
</feature>
<feature type="domain" description="Cation efflux protein cytoplasmic" evidence="9">
    <location>
        <begin position="227"/>
        <end position="303"/>
    </location>
</feature>
<evidence type="ECO:0000259" key="9">
    <source>
        <dbReference type="Pfam" id="PF16916"/>
    </source>
</evidence>
<dbReference type="InterPro" id="IPR027470">
    <property type="entry name" value="Cation_efflux_CTD"/>
</dbReference>
<dbReference type="PANTHER" id="PTHR43840">
    <property type="entry name" value="MITOCHONDRIAL METAL TRANSPORTER 1-RELATED"/>
    <property type="match status" value="1"/>
</dbReference>
<keyword evidence="3" id="KW-0813">Transport</keyword>
<dbReference type="Pfam" id="PF16916">
    <property type="entry name" value="ZT_dimer"/>
    <property type="match status" value="1"/>
</dbReference>
<dbReference type="GO" id="GO:0008324">
    <property type="term" value="F:monoatomic cation transmembrane transporter activity"/>
    <property type="evidence" value="ECO:0007669"/>
    <property type="project" value="InterPro"/>
</dbReference>
<dbReference type="Gene3D" id="3.30.70.1350">
    <property type="entry name" value="Cation efflux protein, cytoplasmic domain"/>
    <property type="match status" value="1"/>
</dbReference>
<evidence type="ECO:0000313" key="11">
    <source>
        <dbReference type="Proteomes" id="UP000681343"/>
    </source>
</evidence>
<keyword evidence="11" id="KW-1185">Reference proteome</keyword>
<evidence type="ECO:0000256" key="7">
    <source>
        <dbReference type="SAM" id="Phobius"/>
    </source>
</evidence>
<comment type="similarity">
    <text evidence="2">Belongs to the cation diffusion facilitator (CDF) transporter (TC 2.A.4) family.</text>
</comment>
<evidence type="ECO:0000256" key="3">
    <source>
        <dbReference type="ARBA" id="ARBA00022448"/>
    </source>
</evidence>
<dbReference type="FunFam" id="1.20.1510.10:FF:000006">
    <property type="entry name" value="Divalent cation efflux transporter"/>
    <property type="match status" value="1"/>
</dbReference>
<gene>
    <name evidence="10" type="ORF">MM35RIKEN_07490</name>
</gene>